<dbReference type="GO" id="GO:0032259">
    <property type="term" value="P:methylation"/>
    <property type="evidence" value="ECO:0007669"/>
    <property type="project" value="UniProtKB-KW"/>
</dbReference>
<organism evidence="12 13">
    <name type="scientific">Olea europaea subsp. europaea</name>
    <dbReference type="NCBI Taxonomy" id="158383"/>
    <lineage>
        <taxon>Eukaryota</taxon>
        <taxon>Viridiplantae</taxon>
        <taxon>Streptophyta</taxon>
        <taxon>Embryophyta</taxon>
        <taxon>Tracheophyta</taxon>
        <taxon>Spermatophyta</taxon>
        <taxon>Magnoliopsida</taxon>
        <taxon>eudicotyledons</taxon>
        <taxon>Gunneridae</taxon>
        <taxon>Pentapetalae</taxon>
        <taxon>asterids</taxon>
        <taxon>lamiids</taxon>
        <taxon>Lamiales</taxon>
        <taxon>Oleaceae</taxon>
        <taxon>Oleeae</taxon>
        <taxon>Olea</taxon>
    </lineage>
</organism>
<dbReference type="PROSITE" id="PS50157">
    <property type="entry name" value="ZINC_FINGER_C2H2_2"/>
    <property type="match status" value="2"/>
</dbReference>
<dbReference type="Pfam" id="PF18868">
    <property type="entry name" value="zf-C2H2_3rep"/>
    <property type="match status" value="1"/>
</dbReference>
<dbReference type="InterPro" id="IPR003616">
    <property type="entry name" value="Post-SET_dom"/>
</dbReference>
<dbReference type="Pfam" id="PF00856">
    <property type="entry name" value="SET"/>
    <property type="match status" value="1"/>
</dbReference>
<evidence type="ECO:0000259" key="11">
    <source>
        <dbReference type="PROSITE" id="PS50868"/>
    </source>
</evidence>
<dbReference type="Gramene" id="OE9A100003T3">
    <property type="protein sequence ID" value="OE9A100003C3"/>
    <property type="gene ID" value="OE9A100003"/>
</dbReference>
<evidence type="ECO:0000256" key="2">
    <source>
        <dbReference type="ARBA" id="ARBA00022454"/>
    </source>
</evidence>
<dbReference type="Gene3D" id="3.30.160.60">
    <property type="entry name" value="Classic Zinc Finger"/>
    <property type="match status" value="1"/>
</dbReference>
<comment type="subcellular location">
    <subcellularLocation>
        <location evidence="1">Chromosome</location>
    </subcellularLocation>
</comment>
<evidence type="ECO:0000259" key="9">
    <source>
        <dbReference type="PROSITE" id="PS50280"/>
    </source>
</evidence>
<dbReference type="OrthoDB" id="308383at2759"/>
<evidence type="ECO:0000313" key="13">
    <source>
        <dbReference type="Proteomes" id="UP000594638"/>
    </source>
</evidence>
<dbReference type="PROSITE" id="PS00028">
    <property type="entry name" value="ZINC_FINGER_C2H2_1"/>
    <property type="match status" value="3"/>
</dbReference>
<dbReference type="Gene3D" id="2.30.30.140">
    <property type="match status" value="1"/>
</dbReference>
<reference evidence="12 13" key="1">
    <citation type="submission" date="2019-12" db="EMBL/GenBank/DDBJ databases">
        <authorList>
            <person name="Alioto T."/>
            <person name="Alioto T."/>
            <person name="Gomez Garrido J."/>
        </authorList>
    </citation>
    <scope>NUCLEOTIDE SEQUENCE [LARGE SCALE GENOMIC DNA]</scope>
</reference>
<dbReference type="SMART" id="SM00317">
    <property type="entry name" value="SET"/>
    <property type="match status" value="1"/>
</dbReference>
<keyword evidence="4" id="KW-0808">Transferase</keyword>
<keyword evidence="6" id="KW-0479">Metal-binding</keyword>
<dbReference type="Pfam" id="PF05033">
    <property type="entry name" value="Pre-SET"/>
    <property type="match status" value="1"/>
</dbReference>
<feature type="domain" description="Post-SET" evidence="11">
    <location>
        <begin position="1504"/>
        <end position="1520"/>
    </location>
</feature>
<evidence type="ECO:0000256" key="1">
    <source>
        <dbReference type="ARBA" id="ARBA00004286"/>
    </source>
</evidence>
<comment type="caution">
    <text evidence="12">The sequence shown here is derived from an EMBL/GenBank/DDBJ whole genome shotgun (WGS) entry which is preliminary data.</text>
</comment>
<keyword evidence="2" id="KW-0158">Chromosome</keyword>
<keyword evidence="6" id="KW-0863">Zinc-finger</keyword>
<dbReference type="PROSITE" id="PS50867">
    <property type="entry name" value="PRE_SET"/>
    <property type="match status" value="1"/>
</dbReference>
<evidence type="ECO:0000259" key="10">
    <source>
        <dbReference type="PROSITE" id="PS50867"/>
    </source>
</evidence>
<feature type="domain" description="Pre-SET" evidence="10">
    <location>
        <begin position="1265"/>
        <end position="1341"/>
    </location>
</feature>
<feature type="domain" description="C2H2-type" evidence="8">
    <location>
        <begin position="855"/>
        <end position="878"/>
    </location>
</feature>
<dbReference type="GO" id="GO:0005634">
    <property type="term" value="C:nucleus"/>
    <property type="evidence" value="ECO:0007669"/>
    <property type="project" value="InterPro"/>
</dbReference>
<dbReference type="InterPro" id="IPR001214">
    <property type="entry name" value="SET_dom"/>
</dbReference>
<dbReference type="EMBL" id="CACTIH010005463">
    <property type="protein sequence ID" value="CAA2993989.1"/>
    <property type="molecule type" value="Genomic_DNA"/>
</dbReference>
<evidence type="ECO:0000256" key="5">
    <source>
        <dbReference type="ARBA" id="ARBA00022691"/>
    </source>
</evidence>
<dbReference type="PROSITE" id="PS50868">
    <property type="entry name" value="POST_SET"/>
    <property type="match status" value="1"/>
</dbReference>
<keyword evidence="3" id="KW-0489">Methyltransferase</keyword>
<keyword evidence="5" id="KW-0949">S-adenosyl-L-methionine</keyword>
<evidence type="ECO:0000256" key="7">
    <source>
        <dbReference type="SAM" id="MobiDB-lite"/>
    </source>
</evidence>
<feature type="compositionally biased region" description="Polar residues" evidence="7">
    <location>
        <begin position="91"/>
        <end position="100"/>
    </location>
</feature>
<feature type="region of interest" description="Disordered" evidence="7">
    <location>
        <begin position="91"/>
        <end position="123"/>
    </location>
</feature>
<dbReference type="GO" id="GO:0008270">
    <property type="term" value="F:zinc ion binding"/>
    <property type="evidence" value="ECO:0007669"/>
    <property type="project" value="UniProtKB-KW"/>
</dbReference>
<gene>
    <name evidence="12" type="ORF">OLEA9_A100003</name>
</gene>
<proteinExistence type="predicted"/>
<dbReference type="Gene3D" id="2.170.270.10">
    <property type="entry name" value="SET domain"/>
    <property type="match status" value="1"/>
</dbReference>
<dbReference type="PANTHER" id="PTHR47325:SF1">
    <property type="entry name" value="HISTONE-LYSINE N-METHYLTRANSFERASE SUVR5"/>
    <property type="match status" value="1"/>
</dbReference>
<name>A0A8S0SN27_OLEEU</name>
<dbReference type="InterPro" id="IPR040689">
    <property type="entry name" value="SUVR5_Znf-C2H2_3rpt"/>
</dbReference>
<evidence type="ECO:0000313" key="12">
    <source>
        <dbReference type="EMBL" id="CAA2993989.1"/>
    </source>
</evidence>
<feature type="domain" description="C2H2-type" evidence="8">
    <location>
        <begin position="955"/>
        <end position="983"/>
    </location>
</feature>
<dbReference type="SMART" id="SM00468">
    <property type="entry name" value="PreSET"/>
    <property type="match status" value="1"/>
</dbReference>
<evidence type="ECO:0000259" key="8">
    <source>
        <dbReference type="PROSITE" id="PS50157"/>
    </source>
</evidence>
<dbReference type="InterPro" id="IPR046341">
    <property type="entry name" value="SET_dom_sf"/>
</dbReference>
<dbReference type="InterPro" id="IPR007728">
    <property type="entry name" value="Pre-SET_dom"/>
</dbReference>
<evidence type="ECO:0000256" key="3">
    <source>
        <dbReference type="ARBA" id="ARBA00022603"/>
    </source>
</evidence>
<keyword evidence="6" id="KW-0862">Zinc</keyword>
<evidence type="ECO:0000256" key="6">
    <source>
        <dbReference type="PROSITE-ProRule" id="PRU00042"/>
    </source>
</evidence>
<dbReference type="GO" id="GO:0005694">
    <property type="term" value="C:chromosome"/>
    <property type="evidence" value="ECO:0007669"/>
    <property type="project" value="UniProtKB-SubCell"/>
</dbReference>
<keyword evidence="13" id="KW-1185">Reference proteome</keyword>
<dbReference type="SMART" id="SM00355">
    <property type="entry name" value="ZnF_C2H2"/>
    <property type="match status" value="4"/>
</dbReference>
<dbReference type="SUPFAM" id="SSF82199">
    <property type="entry name" value="SET domain"/>
    <property type="match status" value="1"/>
</dbReference>
<dbReference type="PANTHER" id="PTHR47325">
    <property type="entry name" value="HISTONE-LYSINE N-METHYLTRANSFERASE SUVR5"/>
    <property type="match status" value="1"/>
</dbReference>
<feature type="compositionally biased region" description="Basic and acidic residues" evidence="7">
    <location>
        <begin position="101"/>
        <end position="111"/>
    </location>
</feature>
<protein>
    <submittedName>
        <fullName evidence="12">Histone-lysine N-methyltransferase SUVR5</fullName>
    </submittedName>
</protein>
<dbReference type="PROSITE" id="PS50280">
    <property type="entry name" value="SET"/>
    <property type="match status" value="1"/>
</dbReference>
<accession>A0A8S0SN27</accession>
<sequence>MEVIPCSGVNCVGESNCPEQGSNAPIKCVGISDCTEDVVPAKAAELKVDDLTLDAGRPLEEREGGDQFTVQGVPASDGCYNGDAYYDSDVDGQNVSCDSHNSADDNLDKQGDLPGPNPAFDNSQFTVDTDESGLVAKNQEGESSNSEIRLEQDEPVAVWVKWRGKWQPGIRCARVDWPLSTLKAKPTHDRKQYLVIFFPRTRNYSWADVQLVRPISEFPQPIAYKTHKVGAKTVKDLTLAHRFIMQKLAVGMLNILDQLNREVLVETVRDVMVLKEFAMEASHCKGYSDLGRMLVKLQNMILQHCLSSNWLQHSLQSWVQQCHDASSAECIGMLKDELADSIIWNEVNSLANAAAPVELGSEWKSWKHDVMKWFSISHPISTGGCSNQSINDSPSSMELQMSRKRPKLEVRRADSHASHVDIQNSHQAVPVEIDSSFSNGCDVVNNASLGSMLPKQEISTADTALAGSSNCMANKWDNIVVEAANMEGIQSKDVELTPVNVTQKSLDPGSHNRQCAAFIEAKGRQCVRYASEGDVYCCVHLASRFVGNSVKVEVTPPADLPMCEGTTVLGTKCKHRALIGTSFCKKHRPHTGKEMTPPGDRFKRRHEESFMSSEVKYPPNNVHAGEVEASARADPSSLMRKGALQEISLGKMPGQSQQEHKSDDVVHCIGSSTEPCLESSKRHSLYCDTHLPSWLKRARNGKSRIVSKEVFIELLKYCCSREQKLQLHQACELFYRLFKSILSLRNPVPKEVQFQWAISEASKDIRVGEFLMKLVCCEKERLKKLWRFSDNQNVRASSVEESVSNPILVCSDKDQDSENVIKCKICSDKFLDDQALGTHWMDSHKKEAQWLFRGYVCAICLDSFTNKKVLETHVQERHHVQFVEQCMLLQCISCASHFGNPEQLWFHVLSVHTSNLKLSNAAQMQDKGSWQRVKANKSDPAENINSERQSGIRRYTCRFCGLKFDLLPDLGRHHQAAHMGPTSIGPRLTKKGIQFYARKLKSGRLTRPRFKKGLNSASYRIRNKSVQNLKKRVQASISISPAEITVKSHATEAANLGGLVDTQCLAVAKLLFSEIKKTEPRPSNSEILLIARSACCKLSLQASLETKYGIIPEQIYLKAAKLCSEHNIPVEWHIESFICPKGCTPIERPPLPSLVVHSSDSIIKTKNAVTSNLGTNEWTMDESHCVIDSRHFAQDLAERNIILCDDISFGQESVPIACVVDESLLNAETSDGQITEYSFPWESFTYVTKPLHDQSLVFEAESSQLACACLYSRCSSETCDHVYLFDNDYEDAKDIYGKPMHGRFPYDERGRIILEEGYLVYECNQRCCCSQTCQNRVLQNGVQVKLEIFKTEKKVTDNLFLICWSIIIYWHVDSQGWAVRAREAILRGSFVCEYIGEIIDEQEANNRCNRYDKESCRYFYEIDAHINDVSRLIDGPVPYVIDATNYGNISRFINHSCSPNLVNHQVLVESMDSHLAHIGLYTVRDIAVGEELTYDFRYKHLPGEGCPCLCGSSNCRGRLY</sequence>
<dbReference type="CDD" id="cd05162">
    <property type="entry name" value="PWWP"/>
    <property type="match status" value="1"/>
</dbReference>
<dbReference type="InterPro" id="IPR013087">
    <property type="entry name" value="Znf_C2H2_type"/>
</dbReference>
<evidence type="ECO:0000256" key="4">
    <source>
        <dbReference type="ARBA" id="ARBA00022679"/>
    </source>
</evidence>
<dbReference type="GO" id="GO:0042054">
    <property type="term" value="F:histone methyltransferase activity"/>
    <property type="evidence" value="ECO:0007669"/>
    <property type="project" value="InterPro"/>
</dbReference>
<dbReference type="Proteomes" id="UP000594638">
    <property type="component" value="Unassembled WGS sequence"/>
</dbReference>
<feature type="domain" description="SET" evidence="9">
    <location>
        <begin position="1344"/>
        <end position="1497"/>
    </location>
</feature>